<proteinExistence type="predicted"/>
<gene>
    <name evidence="1" type="ORF">ACEZ3G_00210</name>
</gene>
<dbReference type="Proteomes" id="UP001595191">
    <property type="component" value="Unassembled WGS sequence"/>
</dbReference>
<accession>A0ACC7LFI0</accession>
<reference evidence="1" key="1">
    <citation type="submission" date="2024-09" db="EMBL/GenBank/DDBJ databases">
        <authorList>
            <person name="Liu J."/>
        </authorList>
    </citation>
    <scope>NUCLEOTIDE SEQUENCE</scope>
    <source>
        <strain evidence="1">NBU2967</strain>
    </source>
</reference>
<name>A0ACC7LFI0_9FLAO</name>
<dbReference type="EMBL" id="JBHFPV010000001">
    <property type="protein sequence ID" value="MFH6601880.1"/>
    <property type="molecule type" value="Genomic_DNA"/>
</dbReference>
<protein>
    <submittedName>
        <fullName evidence="1">Transposase</fullName>
    </submittedName>
</protein>
<comment type="caution">
    <text evidence="1">The sequence shown here is derived from an EMBL/GenBank/DDBJ whole genome shotgun (WGS) entry which is preliminary data.</text>
</comment>
<keyword evidence="2" id="KW-1185">Reference proteome</keyword>
<organism evidence="1 2">
    <name type="scientific">Meishania litoralis</name>
    <dbReference type="NCBI Taxonomy" id="3434685"/>
    <lineage>
        <taxon>Bacteria</taxon>
        <taxon>Pseudomonadati</taxon>
        <taxon>Bacteroidota</taxon>
        <taxon>Flavobacteriia</taxon>
        <taxon>Flavobacteriales</taxon>
        <taxon>Flavobacteriaceae</taxon>
        <taxon>Meishania</taxon>
    </lineage>
</organism>
<evidence type="ECO:0000313" key="1">
    <source>
        <dbReference type="EMBL" id="MFH6601880.1"/>
    </source>
</evidence>
<sequence>MKELCKEHGISAATFYNWKGKYGGMDASQLKKLKEMEGELSRYKQMYTELAHQNNALKDLIKKSSRGRPINAPRPIIWQGSTV</sequence>
<evidence type="ECO:0000313" key="2">
    <source>
        <dbReference type="Proteomes" id="UP001595191"/>
    </source>
</evidence>